<reference evidence="3 4" key="1">
    <citation type="journal article" date="2016" name="Nat. Commun.">
        <title>Thousands of microbial genomes shed light on interconnected biogeochemical processes in an aquifer system.</title>
        <authorList>
            <person name="Anantharaman K."/>
            <person name="Brown C.T."/>
            <person name="Hug L.A."/>
            <person name="Sharon I."/>
            <person name="Castelle C.J."/>
            <person name="Probst A.J."/>
            <person name="Thomas B.C."/>
            <person name="Singh A."/>
            <person name="Wilkins M.J."/>
            <person name="Karaoz U."/>
            <person name="Brodie E.L."/>
            <person name="Williams K.H."/>
            <person name="Hubbard S.S."/>
            <person name="Banfield J.F."/>
        </authorList>
    </citation>
    <scope>NUCLEOTIDE SEQUENCE [LARGE SCALE GENOMIC DNA]</scope>
</reference>
<dbReference type="PANTHER" id="PTHR45947">
    <property type="entry name" value="SULFOQUINOVOSYL TRANSFERASE SQD2"/>
    <property type="match status" value="1"/>
</dbReference>
<protein>
    <recommendedName>
        <fullName evidence="5">Glycosyl transferase family 1</fullName>
    </recommendedName>
</protein>
<dbReference type="GO" id="GO:0016757">
    <property type="term" value="F:glycosyltransferase activity"/>
    <property type="evidence" value="ECO:0007669"/>
    <property type="project" value="InterPro"/>
</dbReference>
<comment type="caution">
    <text evidence="3">The sequence shown here is derived from an EMBL/GenBank/DDBJ whole genome shotgun (WGS) entry which is preliminary data.</text>
</comment>
<dbReference type="AlphaFoldDB" id="A0A1F7JC33"/>
<accession>A0A1F7JC33</accession>
<dbReference type="EMBL" id="MGAV01000023">
    <property type="protein sequence ID" value="OGK53176.1"/>
    <property type="molecule type" value="Genomic_DNA"/>
</dbReference>
<dbReference type="Pfam" id="PF13439">
    <property type="entry name" value="Glyco_transf_4"/>
    <property type="match status" value="1"/>
</dbReference>
<sequence length="423" mass="48058">MTSYKVMMLAYHSDPSMIYGKETGGMNVYVLELSKALAKQGHSIDIFTRQIDSKSKPVKIANNVRLIPIPAGPYVHVSKHKLHLYVKDFVQGIRKFMRSDNVYYDIIHCHYYLSGLAGLSMKKSLSSAPLLMTFHTLGMMKNLVARHSLEKETQYRIEAETHLSKRANHIIALSDKDRDYIQYLYDVPKNKISVISPGVDTKIFRPINKMTAKQAIGADFHHKLILFVGRIEPLKGIDSLFYALKILFVQNPKLKKKVCLWIVGGDITQQKSLWSEELKKLEKLRYLLGLQTQVVFVGQKPQNKLPFYYNASEMLVMPSHYETFGIVALEALSCGIPVISTHVSGISRLAEDSKDLYIIPANSPIDLADQMAKILTDTTKYKKIRHILIRQSKHNISWDFVARHVAAVYAAFFSTAVDKLVAK</sequence>
<evidence type="ECO:0000259" key="2">
    <source>
        <dbReference type="Pfam" id="PF13439"/>
    </source>
</evidence>
<name>A0A1F7JC33_9BACT</name>
<dbReference type="InterPro" id="IPR001296">
    <property type="entry name" value="Glyco_trans_1"/>
</dbReference>
<gene>
    <name evidence="3" type="ORF">A3H78_06220</name>
</gene>
<evidence type="ECO:0000259" key="1">
    <source>
        <dbReference type="Pfam" id="PF00534"/>
    </source>
</evidence>
<organism evidence="3 4">
    <name type="scientific">Candidatus Roizmanbacteria bacterium RIFCSPLOWO2_02_FULL_36_11</name>
    <dbReference type="NCBI Taxonomy" id="1802071"/>
    <lineage>
        <taxon>Bacteria</taxon>
        <taxon>Candidatus Roizmaniibacteriota</taxon>
    </lineage>
</organism>
<evidence type="ECO:0008006" key="5">
    <source>
        <dbReference type="Google" id="ProtNLM"/>
    </source>
</evidence>
<dbReference type="Proteomes" id="UP000177418">
    <property type="component" value="Unassembled WGS sequence"/>
</dbReference>
<dbReference type="InterPro" id="IPR028098">
    <property type="entry name" value="Glyco_trans_4-like_N"/>
</dbReference>
<evidence type="ECO:0000313" key="4">
    <source>
        <dbReference type="Proteomes" id="UP000177418"/>
    </source>
</evidence>
<dbReference type="InterPro" id="IPR050194">
    <property type="entry name" value="Glycosyltransferase_grp1"/>
</dbReference>
<proteinExistence type="predicted"/>
<dbReference type="Gene3D" id="3.40.50.2000">
    <property type="entry name" value="Glycogen Phosphorylase B"/>
    <property type="match status" value="2"/>
</dbReference>
<feature type="domain" description="Glycosyltransferase subfamily 4-like N-terminal" evidence="2">
    <location>
        <begin position="24"/>
        <end position="202"/>
    </location>
</feature>
<dbReference type="SUPFAM" id="SSF53756">
    <property type="entry name" value="UDP-Glycosyltransferase/glycogen phosphorylase"/>
    <property type="match status" value="1"/>
</dbReference>
<feature type="domain" description="Glycosyl transferase family 1" evidence="1">
    <location>
        <begin position="215"/>
        <end position="385"/>
    </location>
</feature>
<dbReference type="Pfam" id="PF00534">
    <property type="entry name" value="Glycos_transf_1"/>
    <property type="match status" value="1"/>
</dbReference>
<dbReference type="PANTHER" id="PTHR45947:SF3">
    <property type="entry name" value="SULFOQUINOVOSYL TRANSFERASE SQD2"/>
    <property type="match status" value="1"/>
</dbReference>
<evidence type="ECO:0000313" key="3">
    <source>
        <dbReference type="EMBL" id="OGK53176.1"/>
    </source>
</evidence>